<dbReference type="EMBL" id="JAVRRL010000085">
    <property type="protein sequence ID" value="KAK5108462.1"/>
    <property type="molecule type" value="Genomic_DNA"/>
</dbReference>
<proteinExistence type="predicted"/>
<dbReference type="InterPro" id="IPR020846">
    <property type="entry name" value="MFS_dom"/>
</dbReference>
<dbReference type="GO" id="GO:0016020">
    <property type="term" value="C:membrane"/>
    <property type="evidence" value="ECO:0007669"/>
    <property type="project" value="UniProtKB-SubCell"/>
</dbReference>
<protein>
    <recommendedName>
        <fullName evidence="6">Major facilitator superfamily (MFS) profile domain-containing protein</fullName>
    </recommendedName>
</protein>
<feature type="transmembrane region" description="Helical" evidence="5">
    <location>
        <begin position="487"/>
        <end position="509"/>
    </location>
</feature>
<feature type="transmembrane region" description="Helical" evidence="5">
    <location>
        <begin position="715"/>
        <end position="735"/>
    </location>
</feature>
<feature type="transmembrane region" description="Helical" evidence="5">
    <location>
        <begin position="883"/>
        <end position="902"/>
    </location>
</feature>
<dbReference type="InterPro" id="IPR011701">
    <property type="entry name" value="MFS"/>
</dbReference>
<dbReference type="Proteomes" id="UP001310890">
    <property type="component" value="Unassembled WGS sequence"/>
</dbReference>
<feature type="transmembrane region" description="Helical" evidence="5">
    <location>
        <begin position="516"/>
        <end position="537"/>
    </location>
</feature>
<evidence type="ECO:0000256" key="5">
    <source>
        <dbReference type="SAM" id="Phobius"/>
    </source>
</evidence>
<feature type="transmembrane region" description="Helical" evidence="5">
    <location>
        <begin position="607"/>
        <end position="630"/>
    </location>
</feature>
<evidence type="ECO:0000313" key="7">
    <source>
        <dbReference type="EMBL" id="KAK5108462.1"/>
    </source>
</evidence>
<feature type="transmembrane region" description="Helical" evidence="5">
    <location>
        <begin position="803"/>
        <end position="829"/>
    </location>
</feature>
<evidence type="ECO:0000256" key="3">
    <source>
        <dbReference type="ARBA" id="ARBA00022989"/>
    </source>
</evidence>
<dbReference type="GO" id="GO:0022857">
    <property type="term" value="F:transmembrane transporter activity"/>
    <property type="evidence" value="ECO:0007669"/>
    <property type="project" value="InterPro"/>
</dbReference>
<name>A0AAN7TI66_9PEZI</name>
<dbReference type="Pfam" id="PF07690">
    <property type="entry name" value="MFS_1"/>
    <property type="match status" value="1"/>
</dbReference>
<evidence type="ECO:0000259" key="6">
    <source>
        <dbReference type="PROSITE" id="PS50850"/>
    </source>
</evidence>
<keyword evidence="4 5" id="KW-0472">Membrane</keyword>
<feature type="domain" description="Major facilitator superfamily (MFS) profile" evidence="6">
    <location>
        <begin position="451"/>
        <end position="906"/>
    </location>
</feature>
<keyword evidence="2 5" id="KW-0812">Transmembrane</keyword>
<feature type="transmembrane region" description="Helical" evidence="5">
    <location>
        <begin position="579"/>
        <end position="601"/>
    </location>
</feature>
<sequence>MQEAMGDNDLVRHDSAYSPGPIIEPKAEIARSECYLWTLPAEIRVQILEYVFQDNKLVDTFNSSNQTERPGGIILNEHYAASRELTLLLTSRQMYQDGVLSAFTSTKFVMSSMFIANQVPESLAVLCSKQIAAIRSITFSADARHFRKLIDWGQHPFGIPGLDLDELTIVLHRSSAWHYLFDYTSDITKLLRELRSVKRLVFVRNHARVKGSFKTWFNRLTGLMMKVDHQERYDRQPPNPEQTWWRWSFDDEAQSFCLEACPSKPMVHEQTYVEQMLPLMERWRDSVENEEWNPDPRSRVAYLISAVFTALVLYAPIVNISEIDEVLEYPRSSIDITYATTGENTPDLSRVPTSEHDERLQPLAPAASRGHMGTALENLVNTRSRTSQDLRHDDTFELHPVRSRQTKAGLKPTEPIVFGADGLEEEVGSPTHPVSQGIPPELGSLTKEIVCVLTCGSGQMLFAFFQGNVNVPQTAYQAALALPSTQLPWLVGSFLVALGLSVIISGTLTDLVPPKAIVVSALAWLTIWNLIGCFTLTPSLSILFFFVRAMQGLAVGVLVSGSMSILGRIYSPGRRKTRVFSGMAAMAPFGFWLGALQGGALASHLRWIYGTNTIISALLCAAAFFSIPALSPAVGPGMERAGLRDFDFKGAALAMVACIFILFGLTQGSVAKWAPYTYALIVAGLCILAIFIWVETRVPRPLVPLRLFRTPGFSPLMAAYFLGFGGFAGWQFYALQFFLRLQHKQPIIVACYLLPNAICGVLATFMVSRLLHVVPGHYLYIASMLAFGLGPAFFLPQTPHTTYWALSLPGIALATFGPDLSFAAASIFITSAVDRNYQGSAGSLLVTIQNLSSAIITSVADAIGAQVDLQDDGNIGLEGLRAIWWFCMSITLLGALITALWVRIPKEEEKEHVT</sequence>
<evidence type="ECO:0000256" key="4">
    <source>
        <dbReference type="ARBA" id="ARBA00023136"/>
    </source>
</evidence>
<comment type="caution">
    <text evidence="7">The sequence shown here is derived from an EMBL/GenBank/DDBJ whole genome shotgun (WGS) entry which is preliminary data.</text>
</comment>
<feature type="transmembrane region" description="Helical" evidence="5">
    <location>
        <begin position="543"/>
        <end position="567"/>
    </location>
</feature>
<dbReference type="SUPFAM" id="SSF103473">
    <property type="entry name" value="MFS general substrate transporter"/>
    <property type="match status" value="1"/>
</dbReference>
<feature type="transmembrane region" description="Helical" evidence="5">
    <location>
        <begin position="841"/>
        <end position="863"/>
    </location>
</feature>
<keyword evidence="3 5" id="KW-1133">Transmembrane helix</keyword>
<dbReference type="PANTHER" id="PTHR42718:SF41">
    <property type="entry name" value="MFS TRANSPORTER OF UNKOWN SPECIFICITY (AFU_ORTHOLOGUE AFUA_5G09940)-RELATED"/>
    <property type="match status" value="1"/>
</dbReference>
<accession>A0AAN7TI66</accession>
<dbReference type="AlphaFoldDB" id="A0AAN7TI66"/>
<dbReference type="PANTHER" id="PTHR42718">
    <property type="entry name" value="MAJOR FACILITATOR SUPERFAMILY MULTIDRUG TRANSPORTER MFSC"/>
    <property type="match status" value="1"/>
</dbReference>
<feature type="transmembrane region" description="Helical" evidence="5">
    <location>
        <begin position="651"/>
        <end position="670"/>
    </location>
</feature>
<dbReference type="Gene3D" id="1.20.1250.20">
    <property type="entry name" value="MFS general substrate transporter like domains"/>
    <property type="match status" value="2"/>
</dbReference>
<feature type="transmembrane region" description="Helical" evidence="5">
    <location>
        <begin position="676"/>
        <end position="694"/>
    </location>
</feature>
<comment type="subcellular location">
    <subcellularLocation>
        <location evidence="1">Membrane</location>
        <topology evidence="1">Multi-pass membrane protein</topology>
    </subcellularLocation>
</comment>
<dbReference type="InterPro" id="IPR036259">
    <property type="entry name" value="MFS_trans_sf"/>
</dbReference>
<organism evidence="7 8">
    <name type="scientific">Meristemomyces frigidus</name>
    <dbReference type="NCBI Taxonomy" id="1508187"/>
    <lineage>
        <taxon>Eukaryota</taxon>
        <taxon>Fungi</taxon>
        <taxon>Dikarya</taxon>
        <taxon>Ascomycota</taxon>
        <taxon>Pezizomycotina</taxon>
        <taxon>Dothideomycetes</taxon>
        <taxon>Dothideomycetidae</taxon>
        <taxon>Mycosphaerellales</taxon>
        <taxon>Teratosphaeriaceae</taxon>
        <taxon>Meristemomyces</taxon>
    </lineage>
</organism>
<dbReference type="PROSITE" id="PS50850">
    <property type="entry name" value="MFS"/>
    <property type="match status" value="1"/>
</dbReference>
<evidence type="ECO:0000313" key="8">
    <source>
        <dbReference type="Proteomes" id="UP001310890"/>
    </source>
</evidence>
<evidence type="ECO:0000256" key="2">
    <source>
        <dbReference type="ARBA" id="ARBA00022692"/>
    </source>
</evidence>
<feature type="transmembrane region" description="Helical" evidence="5">
    <location>
        <begin position="747"/>
        <end position="766"/>
    </location>
</feature>
<evidence type="ECO:0000256" key="1">
    <source>
        <dbReference type="ARBA" id="ARBA00004141"/>
    </source>
</evidence>
<feature type="transmembrane region" description="Helical" evidence="5">
    <location>
        <begin position="778"/>
        <end position="797"/>
    </location>
</feature>
<gene>
    <name evidence="7" type="ORF">LTR62_008280</name>
</gene>
<reference evidence="7" key="1">
    <citation type="submission" date="2023-08" db="EMBL/GenBank/DDBJ databases">
        <title>Black Yeasts Isolated from many extreme environments.</title>
        <authorList>
            <person name="Coleine C."/>
            <person name="Stajich J.E."/>
            <person name="Selbmann L."/>
        </authorList>
    </citation>
    <scope>NUCLEOTIDE SEQUENCE</scope>
    <source>
        <strain evidence="7">CCFEE 5401</strain>
    </source>
</reference>